<dbReference type="PROSITE" id="PS50812">
    <property type="entry name" value="PWWP"/>
    <property type="match status" value="1"/>
</dbReference>
<feature type="region of interest" description="Disordered" evidence="5">
    <location>
        <begin position="178"/>
        <end position="229"/>
    </location>
</feature>
<reference evidence="7" key="2">
    <citation type="journal article" date="2014" name="BMC Genomics">
        <title>A genomic perspective to assessing quality of mass-reared SIT flies used in Mediterranean fruit fly (Ceratitis capitata) eradication in California.</title>
        <authorList>
            <person name="Calla B."/>
            <person name="Hall B."/>
            <person name="Hou S."/>
            <person name="Geib S.M."/>
        </authorList>
    </citation>
    <scope>NUCLEOTIDE SEQUENCE</scope>
</reference>
<dbReference type="AlphaFoldDB" id="W8BCM7"/>
<evidence type="ECO:0000256" key="4">
    <source>
        <dbReference type="ARBA" id="ARBA00023242"/>
    </source>
</evidence>
<dbReference type="Gene3D" id="2.30.30.140">
    <property type="match status" value="1"/>
</dbReference>
<organism evidence="7">
    <name type="scientific">Ceratitis capitata</name>
    <name type="common">Mediterranean fruit fly</name>
    <name type="synonym">Tephritis capitata</name>
    <dbReference type="NCBI Taxonomy" id="7213"/>
    <lineage>
        <taxon>Eukaryota</taxon>
        <taxon>Metazoa</taxon>
        <taxon>Ecdysozoa</taxon>
        <taxon>Arthropoda</taxon>
        <taxon>Hexapoda</taxon>
        <taxon>Insecta</taxon>
        <taxon>Pterygota</taxon>
        <taxon>Neoptera</taxon>
        <taxon>Endopterygota</taxon>
        <taxon>Diptera</taxon>
        <taxon>Brachycera</taxon>
        <taxon>Muscomorpha</taxon>
        <taxon>Tephritoidea</taxon>
        <taxon>Tephritidae</taxon>
        <taxon>Ceratitis</taxon>
        <taxon>Ceratitis</taxon>
    </lineage>
</organism>
<evidence type="ECO:0000259" key="6">
    <source>
        <dbReference type="PROSITE" id="PS50812"/>
    </source>
</evidence>
<dbReference type="CTD" id="43576"/>
<evidence type="ECO:0000256" key="1">
    <source>
        <dbReference type="ARBA" id="ARBA00004123"/>
    </source>
</evidence>
<dbReference type="InterPro" id="IPR036218">
    <property type="entry name" value="HIVI-bd_sf"/>
</dbReference>
<feature type="compositionally biased region" description="Basic and acidic residues" evidence="5">
    <location>
        <begin position="482"/>
        <end position="502"/>
    </location>
</feature>
<dbReference type="SUPFAM" id="SSF63748">
    <property type="entry name" value="Tudor/PWWP/MBT"/>
    <property type="match status" value="1"/>
</dbReference>
<dbReference type="GO" id="GO:0005634">
    <property type="term" value="C:nucleus"/>
    <property type="evidence" value="ECO:0007669"/>
    <property type="project" value="UniProtKB-SubCell"/>
</dbReference>
<dbReference type="InterPro" id="IPR035441">
    <property type="entry name" value="TFIIS/LEDGF_dom_sf"/>
</dbReference>
<evidence type="ECO:0000313" key="7">
    <source>
        <dbReference type="EMBL" id="JAB98985.1"/>
    </source>
</evidence>
<dbReference type="SUPFAM" id="SSF140576">
    <property type="entry name" value="HIV integrase-binding domain"/>
    <property type="match status" value="1"/>
</dbReference>
<dbReference type="EMBL" id="GAMC01007570">
    <property type="protein sequence ID" value="JAB98985.1"/>
    <property type="molecule type" value="mRNA"/>
</dbReference>
<dbReference type="GeneID" id="101460989"/>
<gene>
    <name evidence="7" type="primary">HDGF</name>
</gene>
<accession>W8BCM7</accession>
<feature type="domain" description="PWWP" evidence="6">
    <location>
        <begin position="10"/>
        <end position="60"/>
    </location>
</feature>
<protein>
    <submittedName>
        <fullName evidence="7">Hepatoma-derived growth factor</fullName>
    </submittedName>
</protein>
<sequence>MGKEKKQFSIGDLVFAKVKGYPAWPAKITKYNNKKYSVYFYGTGETANIKVEDLFQYAESKEKFATDKNLKRSNFREAIEQIEAALNGEDSAPIDLPEAALAVDETLDDGAEGFADVAGDESHINESGIQDATNKANEYMVDESKPIKTREEKQVPVVTSTTDNMELVSRSGRKIKTKRYIDEVHEGPNLSHSPPSKKKVPAEGVGVDTKKTSKKSSSSSKPTATISPNLKTSGCNKAEIYNNLLLAFVPPAKCVGIKLDYGKPESFTSTAERAKWEENSRKEAEDLKEKLEIGQIKLETVKDRVIVNPPRSKIHQDAANRFTNQMIEQEDALFIERDFIQMSQQLRESLGLKSADVERCVDLLKQYKDFELTQLMLLRNPDCVDIIRRLRRYVGNLKEWSLSNEEENEFRAKAEIIRNEAVYIYNYFKKLFEIPTDQQFWEPFCDQVKTYKECTKHISEQNRITMSEKTYISIRSNFDKDEKYVQGKGPDPKDDVEKKSITEDNQGDDGEKPSMLFPENDGVEMDDATEGTVLESNRS</sequence>
<dbReference type="SMART" id="SM00293">
    <property type="entry name" value="PWWP"/>
    <property type="match status" value="1"/>
</dbReference>
<evidence type="ECO:0000256" key="5">
    <source>
        <dbReference type="SAM" id="MobiDB-lite"/>
    </source>
</evidence>
<dbReference type="InterPro" id="IPR021567">
    <property type="entry name" value="LEDGF_IBD"/>
</dbReference>
<dbReference type="Gene3D" id="1.20.930.10">
    <property type="entry name" value="Conserved domain common to transcription factors TFIIS, elongin A, CRSP70"/>
    <property type="match status" value="1"/>
</dbReference>
<comment type="similarity">
    <text evidence="2">Belongs to the HDGF family.</text>
</comment>
<keyword evidence="4" id="KW-0539">Nucleus</keyword>
<keyword evidence="3" id="KW-0175">Coiled coil</keyword>
<dbReference type="PANTHER" id="PTHR12550">
    <property type="entry name" value="HEPATOMA-DERIVED GROWTH FACTOR-RELATED"/>
    <property type="match status" value="1"/>
</dbReference>
<dbReference type="PANTHER" id="PTHR12550:SF70">
    <property type="entry name" value="JIL-1 ANCHORING AND STABILIZING PROTEIN, ISOFORM A"/>
    <property type="match status" value="1"/>
</dbReference>
<dbReference type="CDD" id="cd05834">
    <property type="entry name" value="PWWP_HRP"/>
    <property type="match status" value="1"/>
</dbReference>
<dbReference type="KEGG" id="ccat:101460989"/>
<dbReference type="OrthoDB" id="62853at2759"/>
<feature type="region of interest" description="Disordered" evidence="5">
    <location>
        <begin position="482"/>
        <end position="539"/>
    </location>
</feature>
<comment type="subcellular location">
    <subcellularLocation>
        <location evidence="1">Nucleus</location>
    </subcellularLocation>
</comment>
<dbReference type="Pfam" id="PF11467">
    <property type="entry name" value="LEDGF"/>
    <property type="match status" value="1"/>
</dbReference>
<name>W8BCM7_CERCA</name>
<dbReference type="InterPro" id="IPR000313">
    <property type="entry name" value="PWWP_dom"/>
</dbReference>
<proteinExistence type="evidence at transcript level"/>
<reference evidence="7" key="1">
    <citation type="submission" date="2013-07" db="EMBL/GenBank/DDBJ databases">
        <authorList>
            <person name="Geib S."/>
        </authorList>
    </citation>
    <scope>NUCLEOTIDE SEQUENCE</scope>
</reference>
<evidence type="ECO:0000256" key="2">
    <source>
        <dbReference type="ARBA" id="ARBA00005309"/>
    </source>
</evidence>
<evidence type="ECO:0000256" key="3">
    <source>
        <dbReference type="ARBA" id="ARBA00023054"/>
    </source>
</evidence>
<dbReference type="Pfam" id="PF00855">
    <property type="entry name" value="PWWP"/>
    <property type="match status" value="1"/>
</dbReference>